<dbReference type="Pfam" id="PF13181">
    <property type="entry name" value="TPR_8"/>
    <property type="match status" value="1"/>
</dbReference>
<evidence type="ECO:0000256" key="13">
    <source>
        <dbReference type="SAM" id="MobiDB-lite"/>
    </source>
</evidence>
<keyword evidence="10 11" id="KW-0687">Ribonucleoprotein</keyword>
<keyword evidence="7 12" id="KW-0802">TPR repeat</keyword>
<evidence type="ECO:0000256" key="2">
    <source>
        <dbReference type="ARBA" id="ARBA00004496"/>
    </source>
</evidence>
<dbReference type="SMART" id="SM00028">
    <property type="entry name" value="TPR"/>
    <property type="match status" value="4"/>
</dbReference>
<dbReference type="FunFam" id="1.25.40.10:FF:000191">
    <property type="entry name" value="Signal recognition particle subunit SRP72"/>
    <property type="match status" value="1"/>
</dbReference>
<evidence type="ECO:0000256" key="6">
    <source>
        <dbReference type="ARBA" id="ARBA00022737"/>
    </source>
</evidence>
<proteinExistence type="inferred from homology"/>
<dbReference type="PANTHER" id="PTHR14094:SF9">
    <property type="entry name" value="SIGNAL RECOGNITION PARTICLE SUBUNIT SRP72"/>
    <property type="match status" value="1"/>
</dbReference>
<organism evidence="15">
    <name type="scientific">Octopus bimaculoides</name>
    <name type="common">California two-spotted octopus</name>
    <dbReference type="NCBI Taxonomy" id="37653"/>
    <lineage>
        <taxon>Eukaryota</taxon>
        <taxon>Metazoa</taxon>
        <taxon>Spiralia</taxon>
        <taxon>Lophotrochozoa</taxon>
        <taxon>Mollusca</taxon>
        <taxon>Cephalopoda</taxon>
        <taxon>Coleoidea</taxon>
        <taxon>Octopodiformes</taxon>
        <taxon>Octopoda</taxon>
        <taxon>Incirrata</taxon>
        <taxon>Octopodidae</taxon>
        <taxon>Octopus</taxon>
    </lineage>
</organism>
<dbReference type="AlphaFoldDB" id="A0A0L8GX75"/>
<feature type="compositionally biased region" description="Basic residues" evidence="13">
    <location>
        <begin position="542"/>
        <end position="554"/>
    </location>
</feature>
<comment type="subcellular location">
    <subcellularLocation>
        <location evidence="2 11">Cytoplasm</location>
    </subcellularLocation>
    <subcellularLocation>
        <location evidence="1">Endoplasmic reticulum</location>
    </subcellularLocation>
</comment>
<dbReference type="EMBL" id="KQ420023">
    <property type="protein sequence ID" value="KOF81626.1"/>
    <property type="molecule type" value="Genomic_DNA"/>
</dbReference>
<comment type="similarity">
    <text evidence="3 11">Belongs to the SRP72 family.</text>
</comment>
<dbReference type="GO" id="GO:0008312">
    <property type="term" value="F:7S RNA binding"/>
    <property type="evidence" value="ECO:0007669"/>
    <property type="project" value="InterPro"/>
</dbReference>
<reference evidence="15" key="1">
    <citation type="submission" date="2015-07" db="EMBL/GenBank/DDBJ databases">
        <title>MeaNS - Measles Nucleotide Surveillance Program.</title>
        <authorList>
            <person name="Tran T."/>
            <person name="Druce J."/>
        </authorList>
    </citation>
    <scope>NUCLEOTIDE SEQUENCE</scope>
    <source>
        <strain evidence="15">UCB-OBI-ISO-001</strain>
        <tissue evidence="15">Gonad</tissue>
    </source>
</reference>
<dbReference type="InterPro" id="IPR019734">
    <property type="entry name" value="TPR_rpt"/>
</dbReference>
<dbReference type="InterPro" id="IPR013699">
    <property type="entry name" value="Signal_recog_part_SRP72_RNA-bd"/>
</dbReference>
<evidence type="ECO:0000256" key="12">
    <source>
        <dbReference type="PROSITE-ProRule" id="PRU00339"/>
    </source>
</evidence>
<dbReference type="Pfam" id="PF08492">
    <property type="entry name" value="SRP72"/>
    <property type="match status" value="1"/>
</dbReference>
<evidence type="ECO:0000313" key="15">
    <source>
        <dbReference type="EMBL" id="KOF81626.1"/>
    </source>
</evidence>
<evidence type="ECO:0000259" key="14">
    <source>
        <dbReference type="Pfam" id="PF08492"/>
    </source>
</evidence>
<evidence type="ECO:0000256" key="3">
    <source>
        <dbReference type="ARBA" id="ARBA00007676"/>
    </source>
</evidence>
<dbReference type="InterPro" id="IPR031545">
    <property type="entry name" value="SRP72_TPR-like"/>
</dbReference>
<keyword evidence="9 11" id="KW-0733">Signal recognition particle</keyword>
<dbReference type="PIRSF" id="PIRSF038922">
    <property type="entry name" value="SRP72"/>
    <property type="match status" value="1"/>
</dbReference>
<dbReference type="GO" id="GO:0005786">
    <property type="term" value="C:signal recognition particle, endoplasmic reticulum targeting"/>
    <property type="evidence" value="ECO:0007669"/>
    <property type="project" value="UniProtKB-UniRule"/>
</dbReference>
<dbReference type="Gene3D" id="1.25.40.10">
    <property type="entry name" value="Tetratricopeptide repeat domain"/>
    <property type="match status" value="2"/>
</dbReference>
<dbReference type="OMA" id="NDMKVLA"/>
<dbReference type="STRING" id="37653.A0A0L8GX75"/>
<keyword evidence="6" id="KW-0677">Repeat</keyword>
<dbReference type="KEGG" id="obi:106874148"/>
<sequence>MTSLTQLYSDLNKLKQSQDYERGIKVANKIIHEHNGETLAFHCKMVCLINLGRFDEVMIAMKKYPSLSNDLKFEKAYCEYRLNRTNEALRTLREVANPCLRTQELLAQVLYRLEQYDECYTLYKQLIKNSEDEFDEERQTNLAAVLSSLQMWNKKQVDDPGLKDLSYELCYNKACLMIGQNKFKDAEEKLQKAEVVCRKSFEDDPESTEEDINEEVAVLRTQLAYVLQKQGRPEEALQIYNQVLKTKPSDIGVTAVASNNIVTLNKEQNVFDSKKKIKAATSGSVNQKLMSMQQRKIKMNQGLLYMYTNQSDQVRNVVKELQDKFSDASSAVLIEVAQHVRDKHVPKAIEVLKNYIAKDSVDERIKLILSQLYLSQGSVFQACDVLKSIETLRYKPAVVGVLVSLYVSQEDVQSASKTLGDAVTWHKQNMPNSPELMVLMKANAKFQMKHGDPQQAASLLEEISKKNPKDSHILAQLFSAYSLFDSKKAEQISHQLPSVDEIISGVDVDELEKSFSSMAPKYLKRIQKTEPSPSSDGVLLIKTKKKKKKKKAKMPKNYDACVTPDPERWLPRRERSYYRGKRKDKTKNISKGTQGATSPAGDIDASKQTSGSEASSPRPAANVTKPSPQPANRHQQQQHSSSGRSTNNKKKKKGKR</sequence>
<dbReference type="PANTHER" id="PTHR14094">
    <property type="entry name" value="SIGNAL RECOGNITION PARTICLE 72"/>
    <property type="match status" value="1"/>
</dbReference>
<feature type="compositionally biased region" description="Basic and acidic residues" evidence="13">
    <location>
        <begin position="565"/>
        <end position="577"/>
    </location>
</feature>
<feature type="compositionally biased region" description="Low complexity" evidence="13">
    <location>
        <begin position="633"/>
        <end position="646"/>
    </location>
</feature>
<keyword evidence="5 11" id="KW-0963">Cytoplasm</keyword>
<evidence type="ECO:0000256" key="11">
    <source>
        <dbReference type="PIRNR" id="PIRNR038922"/>
    </source>
</evidence>
<feature type="domain" description="Signal recognition particle SRP72 subunit RNA-binding" evidence="14">
    <location>
        <begin position="531"/>
        <end position="580"/>
    </location>
</feature>
<evidence type="ECO:0000256" key="7">
    <source>
        <dbReference type="ARBA" id="ARBA00022803"/>
    </source>
</evidence>
<comment type="function">
    <text evidence="11">Component of the signal recognition particle (SRP) complex, a ribonucleoprotein complex that mediates the cotranslational targeting of secretory and membrane proteins to the endoplasmic reticulum (ER).</text>
</comment>
<dbReference type="OrthoDB" id="5421607at2759"/>
<evidence type="ECO:0000256" key="4">
    <source>
        <dbReference type="ARBA" id="ARBA00018350"/>
    </source>
</evidence>
<dbReference type="Pfam" id="PF17004">
    <property type="entry name" value="SRP_TPR_like"/>
    <property type="match status" value="1"/>
</dbReference>
<dbReference type="GO" id="GO:0006614">
    <property type="term" value="P:SRP-dependent cotranslational protein targeting to membrane"/>
    <property type="evidence" value="ECO:0007669"/>
    <property type="project" value="UniProtKB-UniRule"/>
</dbReference>
<dbReference type="FunFam" id="1.25.40.10:FF:000062">
    <property type="entry name" value="Signal recognition particle subunit SRP72"/>
    <property type="match status" value="1"/>
</dbReference>
<feature type="repeat" description="TPR" evidence="12">
    <location>
        <begin position="217"/>
        <end position="250"/>
    </location>
</feature>
<evidence type="ECO:0000256" key="1">
    <source>
        <dbReference type="ARBA" id="ARBA00004240"/>
    </source>
</evidence>
<dbReference type="GO" id="GO:0005783">
    <property type="term" value="C:endoplasmic reticulum"/>
    <property type="evidence" value="ECO:0007669"/>
    <property type="project" value="UniProtKB-SubCell"/>
</dbReference>
<evidence type="ECO:0000256" key="5">
    <source>
        <dbReference type="ARBA" id="ARBA00022490"/>
    </source>
</evidence>
<dbReference type="PROSITE" id="PS50005">
    <property type="entry name" value="TPR"/>
    <property type="match status" value="1"/>
</dbReference>
<feature type="compositionally biased region" description="Polar residues" evidence="13">
    <location>
        <begin position="606"/>
        <end position="615"/>
    </location>
</feature>
<name>A0A0L8GX75_OCTBM</name>
<dbReference type="SUPFAM" id="SSF48452">
    <property type="entry name" value="TPR-like"/>
    <property type="match status" value="2"/>
</dbReference>
<dbReference type="InterPro" id="IPR011990">
    <property type="entry name" value="TPR-like_helical_dom_sf"/>
</dbReference>
<feature type="region of interest" description="Disordered" evidence="13">
    <location>
        <begin position="526"/>
        <end position="656"/>
    </location>
</feature>
<evidence type="ECO:0000256" key="8">
    <source>
        <dbReference type="ARBA" id="ARBA00022824"/>
    </source>
</evidence>
<gene>
    <name evidence="15" type="ORF">OCBIM_22026307mg</name>
</gene>
<evidence type="ECO:0000256" key="10">
    <source>
        <dbReference type="ARBA" id="ARBA00023274"/>
    </source>
</evidence>
<dbReference type="InterPro" id="IPR026270">
    <property type="entry name" value="SRP72"/>
</dbReference>
<dbReference type="GO" id="GO:0043022">
    <property type="term" value="F:ribosome binding"/>
    <property type="evidence" value="ECO:0007669"/>
    <property type="project" value="TreeGrafter"/>
</dbReference>
<evidence type="ECO:0000256" key="9">
    <source>
        <dbReference type="ARBA" id="ARBA00023135"/>
    </source>
</evidence>
<protein>
    <recommendedName>
        <fullName evidence="4 11">Signal recognition particle subunit SRP72</fullName>
    </recommendedName>
</protein>
<keyword evidence="8" id="KW-0256">Endoplasmic reticulum</keyword>
<feature type="compositionally biased region" description="Basic residues" evidence="13">
    <location>
        <begin position="647"/>
        <end position="656"/>
    </location>
</feature>
<accession>A0A0L8GX75</accession>